<proteinExistence type="predicted"/>
<reference evidence="1" key="1">
    <citation type="submission" date="2021-08" db="EMBL/GenBank/DDBJ databases">
        <title>Novel anaerobic bacterium isolated from sea squirt in East Sea, Republic of Korea.</title>
        <authorList>
            <person name="Nguyen T.H."/>
            <person name="Li Z."/>
            <person name="Lee Y.-J."/>
            <person name="Ko J."/>
            <person name="Kim S.-G."/>
        </authorList>
    </citation>
    <scope>NUCLEOTIDE SEQUENCE</scope>
    <source>
        <strain evidence="1">KCTC 25031</strain>
    </source>
</reference>
<gene>
    <name evidence="1" type="ORF">K4L44_15865</name>
</gene>
<keyword evidence="2" id="KW-1185">Reference proteome</keyword>
<keyword evidence="1" id="KW-0413">Isomerase</keyword>
<name>A0AC61NNL0_9BACT</name>
<accession>A0AC61NNL0</accession>
<sequence length="145" mass="15998">MKKIAIACDHAGYERKLEVINHLNELGYEVVDFGCNCLDSCDYADFVHPLASKIDKGELSQGIIICGSANGVNMTANKYQQVRSALCWVPEIAVLARSHNNANVCAIPARFTSLEESINIVNAFLSTDFEGGRHTRRVEKIAIQK</sequence>
<evidence type="ECO:0000313" key="1">
    <source>
        <dbReference type="EMBL" id="QZE13984.1"/>
    </source>
</evidence>
<dbReference type="EMBL" id="CP081303">
    <property type="protein sequence ID" value="QZE13984.1"/>
    <property type="molecule type" value="Genomic_DNA"/>
</dbReference>
<dbReference type="Proteomes" id="UP000826212">
    <property type="component" value="Chromosome"/>
</dbReference>
<organism evidence="1 2">
    <name type="scientific">Halosquirtibacter laminarini</name>
    <dbReference type="NCBI Taxonomy" id="3374600"/>
    <lineage>
        <taxon>Bacteria</taxon>
        <taxon>Pseudomonadati</taxon>
        <taxon>Bacteroidota</taxon>
        <taxon>Bacteroidia</taxon>
        <taxon>Marinilabiliales</taxon>
        <taxon>Prolixibacteraceae</taxon>
        <taxon>Halosquirtibacter</taxon>
    </lineage>
</organism>
<protein>
    <submittedName>
        <fullName evidence="1">RpiB/LacA/LacB family sugar-phosphate isomerase</fullName>
    </submittedName>
</protein>
<evidence type="ECO:0000313" key="2">
    <source>
        <dbReference type="Proteomes" id="UP000826212"/>
    </source>
</evidence>